<name>A0ABQ3UFB8_STRHY</name>
<dbReference type="Proteomes" id="UP001054854">
    <property type="component" value="Unassembled WGS sequence"/>
</dbReference>
<reference evidence="2" key="1">
    <citation type="submission" date="2024-05" db="EMBL/GenBank/DDBJ databases">
        <title>Whole genome shotgun sequence of Streptomyces hygroscopicus NBRC 113678.</title>
        <authorList>
            <person name="Komaki H."/>
            <person name="Tamura T."/>
        </authorList>
    </citation>
    <scope>NUCLEOTIDE SEQUENCE</scope>
    <source>
        <strain evidence="2">N11-34</strain>
    </source>
</reference>
<evidence type="ECO:0000313" key="2">
    <source>
        <dbReference type="EMBL" id="GHJ34294.1"/>
    </source>
</evidence>
<accession>A0ABQ3UFB8</accession>
<dbReference type="RefSeq" id="WP_236260111.1">
    <property type="nucleotide sequence ID" value="NZ_BNEK01000007.1"/>
</dbReference>
<feature type="region of interest" description="Disordered" evidence="1">
    <location>
        <begin position="26"/>
        <end position="63"/>
    </location>
</feature>
<protein>
    <submittedName>
        <fullName evidence="2">Uncharacterized protein</fullName>
    </submittedName>
</protein>
<dbReference type="EMBL" id="BNEK01000007">
    <property type="protein sequence ID" value="GHJ34294.1"/>
    <property type="molecule type" value="Genomic_DNA"/>
</dbReference>
<gene>
    <name evidence="2" type="ORF">TPA0910_87270</name>
</gene>
<sequence>MNPRERDRATAEPELPGITEYADRLETAHRAATWPGIPQADPAPGPPVQLELPRAVDAPPLEA</sequence>
<evidence type="ECO:0000256" key="1">
    <source>
        <dbReference type="SAM" id="MobiDB-lite"/>
    </source>
</evidence>
<organism evidence="2 3">
    <name type="scientific">Streptomyces hygroscopicus</name>
    <dbReference type="NCBI Taxonomy" id="1912"/>
    <lineage>
        <taxon>Bacteria</taxon>
        <taxon>Bacillati</taxon>
        <taxon>Actinomycetota</taxon>
        <taxon>Actinomycetes</taxon>
        <taxon>Kitasatosporales</taxon>
        <taxon>Streptomycetaceae</taxon>
        <taxon>Streptomyces</taxon>
        <taxon>Streptomyces violaceusniger group</taxon>
    </lineage>
</organism>
<keyword evidence="3" id="KW-1185">Reference proteome</keyword>
<comment type="caution">
    <text evidence="2">The sequence shown here is derived from an EMBL/GenBank/DDBJ whole genome shotgun (WGS) entry which is preliminary data.</text>
</comment>
<proteinExistence type="predicted"/>
<evidence type="ECO:0000313" key="3">
    <source>
        <dbReference type="Proteomes" id="UP001054854"/>
    </source>
</evidence>